<comment type="caution">
    <text evidence="2">The sequence shown here is derived from an EMBL/GenBank/DDBJ whole genome shotgun (WGS) entry which is preliminary data.</text>
</comment>
<feature type="region of interest" description="Disordered" evidence="1">
    <location>
        <begin position="275"/>
        <end position="303"/>
    </location>
</feature>
<feature type="region of interest" description="Disordered" evidence="1">
    <location>
        <begin position="158"/>
        <end position="187"/>
    </location>
</feature>
<dbReference type="EMBL" id="BDGG01000001">
    <property type="protein sequence ID" value="GAU89652.1"/>
    <property type="molecule type" value="Genomic_DNA"/>
</dbReference>
<dbReference type="Proteomes" id="UP000186922">
    <property type="component" value="Unassembled WGS sequence"/>
</dbReference>
<evidence type="ECO:0000313" key="2">
    <source>
        <dbReference type="EMBL" id="GAU89652.1"/>
    </source>
</evidence>
<proteinExistence type="predicted"/>
<gene>
    <name evidence="2" type="primary">RvY_02180-1</name>
    <name evidence="2" type="synonym">RvY_02180.1</name>
    <name evidence="2" type="ORF">RvY_02180</name>
</gene>
<dbReference type="AlphaFoldDB" id="A0A1D1UPS0"/>
<evidence type="ECO:0000256" key="1">
    <source>
        <dbReference type="SAM" id="MobiDB-lite"/>
    </source>
</evidence>
<keyword evidence="3" id="KW-1185">Reference proteome</keyword>
<name>A0A1D1UPS0_RAMVA</name>
<reference evidence="2 3" key="1">
    <citation type="journal article" date="2016" name="Nat. Commun.">
        <title>Extremotolerant tardigrade genome and improved radiotolerance of human cultured cells by tardigrade-unique protein.</title>
        <authorList>
            <person name="Hashimoto T."/>
            <person name="Horikawa D.D."/>
            <person name="Saito Y."/>
            <person name="Kuwahara H."/>
            <person name="Kozuka-Hata H."/>
            <person name="Shin-I T."/>
            <person name="Minakuchi Y."/>
            <person name="Ohishi K."/>
            <person name="Motoyama A."/>
            <person name="Aizu T."/>
            <person name="Enomoto A."/>
            <person name="Kondo K."/>
            <person name="Tanaka S."/>
            <person name="Hara Y."/>
            <person name="Koshikawa S."/>
            <person name="Sagara H."/>
            <person name="Miura T."/>
            <person name="Yokobori S."/>
            <person name="Miyagawa K."/>
            <person name="Suzuki Y."/>
            <person name="Kubo T."/>
            <person name="Oyama M."/>
            <person name="Kohara Y."/>
            <person name="Fujiyama A."/>
            <person name="Arakawa K."/>
            <person name="Katayama T."/>
            <person name="Toyoda A."/>
            <person name="Kunieda T."/>
        </authorList>
    </citation>
    <scope>NUCLEOTIDE SEQUENCE [LARGE SCALE GENOMIC DNA]</scope>
    <source>
        <strain evidence="2 3">YOKOZUNA-1</strain>
    </source>
</reference>
<accession>A0A1D1UPS0</accession>
<evidence type="ECO:0000313" key="3">
    <source>
        <dbReference type="Proteomes" id="UP000186922"/>
    </source>
</evidence>
<feature type="compositionally biased region" description="Polar residues" evidence="1">
    <location>
        <begin position="280"/>
        <end position="303"/>
    </location>
</feature>
<organism evidence="2 3">
    <name type="scientific">Ramazzottius varieornatus</name>
    <name type="common">Water bear</name>
    <name type="synonym">Tardigrade</name>
    <dbReference type="NCBI Taxonomy" id="947166"/>
    <lineage>
        <taxon>Eukaryota</taxon>
        <taxon>Metazoa</taxon>
        <taxon>Ecdysozoa</taxon>
        <taxon>Tardigrada</taxon>
        <taxon>Eutardigrada</taxon>
        <taxon>Parachela</taxon>
        <taxon>Hypsibioidea</taxon>
        <taxon>Ramazzottiidae</taxon>
        <taxon>Ramazzottius</taxon>
    </lineage>
</organism>
<sequence length="303" mass="33086">MHGATALSRSAAIAQYNVRGQIPVSSRQYLRQTLSLLPAGTFVDTKLAQEKAQSPRSPSKLQSDNRFLNELSYSIDRRNTSPERERSVSLALLTVSLAEAVDVSRGSFDGSGTQVTKYGTSSFDRTQREHGVTLSSSSVSSTAAALASMEHLVVRCASKKKKKKKETTSGNVPDTAPCHLTGSKPFKRPRNVLTRENLERSNFSRRADVLWLPRDQSLFSSSSTWSSLLFGTYDKALSFFTGQHFGLKAALDVDVVNNIPGHCAVNVGIRPSPKNVGKSRYSTFSPTRSLESPVAKQTTTDSH</sequence>
<protein>
    <submittedName>
        <fullName evidence="2">Uncharacterized protein</fullName>
    </submittedName>
</protein>